<evidence type="ECO:0000313" key="1">
    <source>
        <dbReference type="EMBL" id="HGQ73997.1"/>
    </source>
</evidence>
<name>A0A7C4JM59_STAMA</name>
<sequence>MSKQQNLPRIFIGSDWDLDGIMAAALVLYAQDKLNLYPHNGKAIVEKKPLDPDRFKYIFQDLNEGYEYMVLLDIPYTDRVYSIIKLVKRHFGIRKIIYFDHHLSTIMHKKDLVNVVDEIIVDHGKPTSILVAEVLEKRGVQIPDRIKRFLEVIEFMDVGKKIPEDKYKIFEYLKQIAKAIAYTRDETLWARTVEWFASPIADLSIFDTKPFKLVMERIVKMDKEISDIALNLALTGVKIGDFRFIDARSKQNAAYSFTPLVSRLASILKKPVIVRFKTSKDFNILVIKASKGRAYRLAKNLYTEGVAQDIGGHANLAIVKIPKNIENSVLIDVLRKIMYYL</sequence>
<gene>
    <name evidence="1" type="ORF">ENU20_02845</name>
</gene>
<accession>A0A7C4JM59</accession>
<dbReference type="EMBL" id="DTBP01000017">
    <property type="protein sequence ID" value="HGQ73997.1"/>
    <property type="molecule type" value="Genomic_DNA"/>
</dbReference>
<dbReference type="InterPro" id="IPR038763">
    <property type="entry name" value="DHH_sf"/>
</dbReference>
<dbReference type="SUPFAM" id="SSF64182">
    <property type="entry name" value="DHH phosphoesterases"/>
    <property type="match status" value="1"/>
</dbReference>
<proteinExistence type="predicted"/>
<organism evidence="1">
    <name type="scientific">Staphylothermus marinus</name>
    <dbReference type="NCBI Taxonomy" id="2280"/>
    <lineage>
        <taxon>Archaea</taxon>
        <taxon>Thermoproteota</taxon>
        <taxon>Thermoprotei</taxon>
        <taxon>Desulfurococcales</taxon>
        <taxon>Desulfurococcaceae</taxon>
        <taxon>Staphylothermus</taxon>
    </lineage>
</organism>
<protein>
    <submittedName>
        <fullName evidence="1">Phosphoesterase</fullName>
    </submittedName>
</protein>
<comment type="caution">
    <text evidence="1">The sequence shown here is derived from an EMBL/GenBank/DDBJ whole genome shotgun (WGS) entry which is preliminary data.</text>
</comment>
<dbReference type="AlphaFoldDB" id="A0A7C4JM59"/>
<reference evidence="1" key="1">
    <citation type="journal article" date="2020" name="mSystems">
        <title>Genome- and Community-Level Interaction Insights into Carbon Utilization and Element Cycling Functions of Hydrothermarchaeota in Hydrothermal Sediment.</title>
        <authorList>
            <person name="Zhou Z."/>
            <person name="Liu Y."/>
            <person name="Xu W."/>
            <person name="Pan J."/>
            <person name="Luo Z.H."/>
            <person name="Li M."/>
        </authorList>
    </citation>
    <scope>NUCLEOTIDE SEQUENCE [LARGE SCALE GENOMIC DNA]</scope>
    <source>
        <strain evidence="1">SpSt-648</strain>
    </source>
</reference>